<protein>
    <submittedName>
        <fullName evidence="1">Uncharacterized protein</fullName>
    </submittedName>
</protein>
<dbReference type="OrthoDB" id="9805877at2"/>
<gene>
    <name evidence="1" type="ORF">MTBPR1_20087</name>
</gene>
<organism evidence="1 2">
    <name type="scientific">Candidatus Terasakiella magnetica</name>
    <dbReference type="NCBI Taxonomy" id="1867952"/>
    <lineage>
        <taxon>Bacteria</taxon>
        <taxon>Pseudomonadati</taxon>
        <taxon>Pseudomonadota</taxon>
        <taxon>Alphaproteobacteria</taxon>
        <taxon>Rhodospirillales</taxon>
        <taxon>Terasakiellaceae</taxon>
        <taxon>Terasakiella</taxon>
    </lineage>
</organism>
<accession>A0A1C3RG53</accession>
<dbReference type="InterPro" id="IPR054492">
    <property type="entry name" value="WbmS-like"/>
</dbReference>
<dbReference type="RefSeq" id="WP_069186916.1">
    <property type="nucleotide sequence ID" value="NZ_FLYE01000012.1"/>
</dbReference>
<sequence>MLTQPVITLDIDWAPDFIINNVADILIEHRVNATWFATHLSSAVRRLQEYNDLFEIGIHPNFMEGSTHGKTSIDVLKHMMDLFPEAKSMRSHGLVQSSSILAEVCEYTSIVTDVSLFLPSIPYSIYSEYWTPHRKLDRYTYVWEDNYEMFKPTAYWRYENTGRDDLKLGIINFHPVHLVLNGADLSNYKRLKDRKPRIDQVEPIDLQGLTSTGEGPRTMFDSLLHFPSCKISDISP</sequence>
<proteinExistence type="predicted"/>
<dbReference type="SUPFAM" id="SSF88713">
    <property type="entry name" value="Glycoside hydrolase/deacetylase"/>
    <property type="match status" value="1"/>
</dbReference>
<reference evidence="1 2" key="1">
    <citation type="submission" date="2016-07" db="EMBL/GenBank/DDBJ databases">
        <authorList>
            <person name="Lefevre C.T."/>
        </authorList>
    </citation>
    <scope>NUCLEOTIDE SEQUENCE [LARGE SCALE GENOMIC DNA]</scope>
    <source>
        <strain evidence="1">PR1</strain>
    </source>
</reference>
<dbReference type="InterPro" id="IPR011330">
    <property type="entry name" value="Glyco_hydro/deAcase_b/a-brl"/>
</dbReference>
<evidence type="ECO:0000313" key="1">
    <source>
        <dbReference type="EMBL" id="SCA56239.1"/>
    </source>
</evidence>
<dbReference type="Gene3D" id="3.20.20.370">
    <property type="entry name" value="Glycoside hydrolase/deacetylase"/>
    <property type="match status" value="1"/>
</dbReference>
<dbReference type="STRING" id="1867952.MTBPR1_20087"/>
<dbReference type="GO" id="GO:0005975">
    <property type="term" value="P:carbohydrate metabolic process"/>
    <property type="evidence" value="ECO:0007669"/>
    <property type="project" value="InterPro"/>
</dbReference>
<dbReference type="EMBL" id="FLYE01000012">
    <property type="protein sequence ID" value="SCA56239.1"/>
    <property type="molecule type" value="Genomic_DNA"/>
</dbReference>
<keyword evidence="2" id="KW-1185">Reference proteome</keyword>
<name>A0A1C3RG53_9PROT</name>
<evidence type="ECO:0000313" key="2">
    <source>
        <dbReference type="Proteomes" id="UP000231658"/>
    </source>
</evidence>
<dbReference type="Proteomes" id="UP000231658">
    <property type="component" value="Unassembled WGS sequence"/>
</dbReference>
<dbReference type="Pfam" id="PF22537">
    <property type="entry name" value="WbmS-like"/>
    <property type="match status" value="1"/>
</dbReference>
<dbReference type="AlphaFoldDB" id="A0A1C3RG53"/>